<feature type="region of interest" description="Disordered" evidence="1">
    <location>
        <begin position="94"/>
        <end position="116"/>
    </location>
</feature>
<accession>A0A4Y9ZHM8</accession>
<evidence type="ECO:0000313" key="3">
    <source>
        <dbReference type="Proteomes" id="UP000298061"/>
    </source>
</evidence>
<feature type="compositionally biased region" description="Low complexity" evidence="1">
    <location>
        <begin position="197"/>
        <end position="216"/>
    </location>
</feature>
<protein>
    <recommendedName>
        <fullName evidence="4">cAMP-independent regulatory protein pac2</fullName>
    </recommendedName>
</protein>
<comment type="caution">
    <text evidence="2">The sequence shown here is derived from an EMBL/GenBank/DDBJ whole genome shotgun (WGS) entry which is preliminary data.</text>
</comment>
<dbReference type="Proteomes" id="UP000298061">
    <property type="component" value="Unassembled WGS sequence"/>
</dbReference>
<reference evidence="2 3" key="1">
    <citation type="submission" date="2019-02" db="EMBL/GenBank/DDBJ databases">
        <title>Genome sequencing of the rare red list fungi Hericium alpestre (H. flagellum).</title>
        <authorList>
            <person name="Buettner E."/>
            <person name="Kellner H."/>
        </authorList>
    </citation>
    <scope>NUCLEOTIDE SEQUENCE [LARGE SCALE GENOMIC DNA]</scope>
    <source>
        <strain evidence="2 3">DSM 108284</strain>
    </source>
</reference>
<name>A0A4Y9ZHM8_9AGAM</name>
<dbReference type="OrthoDB" id="5572844at2759"/>
<keyword evidence="3" id="KW-1185">Reference proteome</keyword>
<gene>
    <name evidence="2" type="ORF">EWM64_g10495</name>
</gene>
<evidence type="ECO:0000256" key="1">
    <source>
        <dbReference type="SAM" id="MobiDB-lite"/>
    </source>
</evidence>
<dbReference type="InterPro" id="IPR018608">
    <property type="entry name" value="Gti1/Pac2"/>
</dbReference>
<proteinExistence type="predicted"/>
<evidence type="ECO:0000313" key="2">
    <source>
        <dbReference type="EMBL" id="TFY73517.1"/>
    </source>
</evidence>
<dbReference type="EMBL" id="SFCI01002782">
    <property type="protein sequence ID" value="TFY73517.1"/>
    <property type="molecule type" value="Genomic_DNA"/>
</dbReference>
<organism evidence="2 3">
    <name type="scientific">Hericium alpestre</name>
    <dbReference type="NCBI Taxonomy" id="135208"/>
    <lineage>
        <taxon>Eukaryota</taxon>
        <taxon>Fungi</taxon>
        <taxon>Dikarya</taxon>
        <taxon>Basidiomycota</taxon>
        <taxon>Agaricomycotina</taxon>
        <taxon>Agaricomycetes</taxon>
        <taxon>Russulales</taxon>
        <taxon>Hericiaceae</taxon>
        <taxon>Hericium</taxon>
    </lineage>
</organism>
<dbReference type="PANTHER" id="PTHR28027">
    <property type="entry name" value="TRANSCRIPTIONAL REGULATOR MIT1"/>
    <property type="match status" value="1"/>
</dbReference>
<evidence type="ECO:0008006" key="4">
    <source>
        <dbReference type="Google" id="ProtNLM"/>
    </source>
</evidence>
<dbReference type="PANTHER" id="PTHR28027:SF2">
    <property type="entry name" value="TRANSCRIPTIONAL REGULATOR MIT1"/>
    <property type="match status" value="1"/>
</dbReference>
<sequence length="267" mass="30345">MQSPTCTNVRIRSTHDVHRIFYAVYLGILPMITRRLDVKEREALRSGSCYAWEDRGPHAITGLGIERFTEGRHWSPSRIRDEFLFYYEKWEPPKNRTSNPQTNAASDSDEHPPRDWDPLVKQTYSVWLLSDSGRRKWHLTAYFTQATVDRLGTVDDIPGVRDLVVPDGLFRSSRINKAKRNGNAPNSDPMPPIGNGSSAQTPANSSAPPSSSSSNQERTYSHFPPRPEAERERREPHATGRRPVPHRPFLLALHSSPVGLYTLATHR</sequence>
<dbReference type="Pfam" id="PF09729">
    <property type="entry name" value="Gti1_Pac2"/>
    <property type="match status" value="1"/>
</dbReference>
<feature type="compositionally biased region" description="Polar residues" evidence="1">
    <location>
        <begin position="95"/>
        <end position="106"/>
    </location>
</feature>
<dbReference type="AlphaFoldDB" id="A0A4Y9ZHM8"/>
<feature type="region of interest" description="Disordered" evidence="1">
    <location>
        <begin position="175"/>
        <end position="248"/>
    </location>
</feature>
<dbReference type="GO" id="GO:0003677">
    <property type="term" value="F:DNA binding"/>
    <property type="evidence" value="ECO:0007669"/>
    <property type="project" value="TreeGrafter"/>
</dbReference>
<feature type="compositionally biased region" description="Basic and acidic residues" evidence="1">
    <location>
        <begin position="225"/>
        <end position="238"/>
    </location>
</feature>